<accession>H1PNZ9</accession>
<dbReference type="PANTHER" id="PTHR34817">
    <property type="entry name" value="NUCLEOTIDYLTRANSFERASE"/>
    <property type="match status" value="1"/>
</dbReference>
<dbReference type="HOGENOM" id="CLU_072256_0_0_0"/>
<reference evidence="1 2" key="1">
    <citation type="submission" date="2012-07" db="EMBL/GenBank/DDBJ databases">
        <title>The Genome Sequence of Fusobacterium ulcerans 12_1B.</title>
        <authorList>
            <consortium name="The Broad Institute Genome Sequencing Platform"/>
            <person name="Earl A."/>
            <person name="Ward D."/>
            <person name="Feldgarden M."/>
            <person name="Gevers D."/>
            <person name="Strauss J."/>
            <person name="Ambrose C.E."/>
            <person name="Allen-Vercoe E."/>
            <person name="Walker B."/>
            <person name="Young S.K."/>
            <person name="Zeng Q."/>
            <person name="Gargeya S."/>
            <person name="Fitzgerald M."/>
            <person name="Haas B."/>
            <person name="Abouelleil A."/>
            <person name="Alvarado L."/>
            <person name="Arachchi H.M."/>
            <person name="Berlin A.M."/>
            <person name="Chapman S.B."/>
            <person name="Goldberg J."/>
            <person name="Griggs A."/>
            <person name="Gujja S."/>
            <person name="Hansen M."/>
            <person name="Howarth C."/>
            <person name="Imamovic A."/>
            <person name="Larimer J."/>
            <person name="McCowen C."/>
            <person name="Montmayeur A."/>
            <person name="Murphy C."/>
            <person name="Neiman D."/>
            <person name="Pearson M."/>
            <person name="Priest M."/>
            <person name="Roberts A."/>
            <person name="Saif S."/>
            <person name="Shea T."/>
            <person name="Sisk P."/>
            <person name="Sykes S."/>
            <person name="Wortman J."/>
            <person name="Nusbaum C."/>
            <person name="Birren B."/>
        </authorList>
    </citation>
    <scope>NUCLEOTIDE SEQUENCE [LARGE SCALE GENOMIC DNA]</scope>
    <source>
        <strain evidence="1 2">12_1B</strain>
    </source>
</reference>
<name>H1PNZ9_9FUSO</name>
<protein>
    <recommendedName>
        <fullName evidence="3">Nucleotidyltransferase</fullName>
    </recommendedName>
</protein>
<dbReference type="PATRIC" id="fig|457404.5.peg.1090"/>
<dbReference type="BioCyc" id="FSP457404-HMP:GTSQ-143-MONOMER"/>
<evidence type="ECO:0008006" key="3">
    <source>
        <dbReference type="Google" id="ProtNLM"/>
    </source>
</evidence>
<dbReference type="PANTHER" id="PTHR34817:SF1">
    <property type="entry name" value="NUCLEOTIDYLTRANSFERASE"/>
    <property type="match status" value="1"/>
</dbReference>
<evidence type="ECO:0000313" key="1">
    <source>
        <dbReference type="EMBL" id="EHO84582.1"/>
    </source>
</evidence>
<gene>
    <name evidence="1" type="ORF">HMPREF0402_00142</name>
</gene>
<proteinExistence type="predicted"/>
<keyword evidence="2" id="KW-1185">Reference proteome</keyword>
<dbReference type="Pfam" id="PF10127">
    <property type="entry name" value="RlaP"/>
    <property type="match status" value="1"/>
</dbReference>
<dbReference type="AlphaFoldDB" id="H1PNZ9"/>
<dbReference type="InterPro" id="IPR018775">
    <property type="entry name" value="RlaP"/>
</dbReference>
<evidence type="ECO:0000313" key="2">
    <source>
        <dbReference type="Proteomes" id="UP000003233"/>
    </source>
</evidence>
<sequence>MEKLVNNGKILEIRTGSHLYGLATPTSDKDYTGIFLAPWEYHIGLQKLEQVDLGVESKLENGKNSSEAVDRTFYELKRFVTLAAGNNPNIIELLFVDEDSIIYINEYGRKLLENRHLFLSQKLIEKFSGFANSQKHKLYVKKENLEKLYSARDFIKEMIEKYGSDKIFLPKMREEKNFEKNFIQRDAKGDVYRIGEYNINSNLNLKNACEVIEKIIKESSNRQELINYQDMILSMLRIL</sequence>
<comment type="caution">
    <text evidence="1">The sequence shown here is derived from an EMBL/GenBank/DDBJ whole genome shotgun (WGS) entry which is preliminary data.</text>
</comment>
<organism evidence="1 2">
    <name type="scientific">Fusobacterium ulcerans 12-1B</name>
    <dbReference type="NCBI Taxonomy" id="457404"/>
    <lineage>
        <taxon>Bacteria</taxon>
        <taxon>Fusobacteriati</taxon>
        <taxon>Fusobacteriota</taxon>
        <taxon>Fusobacteriia</taxon>
        <taxon>Fusobacteriales</taxon>
        <taxon>Fusobacteriaceae</taxon>
        <taxon>Fusobacterium</taxon>
    </lineage>
</organism>
<dbReference type="EMBL" id="AGWJ02000006">
    <property type="protein sequence ID" value="EHO84582.1"/>
    <property type="molecule type" value="Genomic_DNA"/>
</dbReference>
<dbReference type="RefSeq" id="WP_008695429.1">
    <property type="nucleotide sequence ID" value="NZ_KE161007.1"/>
</dbReference>
<dbReference type="Proteomes" id="UP000003233">
    <property type="component" value="Unassembled WGS sequence"/>
</dbReference>